<proteinExistence type="predicted"/>
<dbReference type="KEGG" id="trr:M419DRAFT_126249"/>
<dbReference type="EMBL" id="KI911139">
    <property type="protein sequence ID" value="ETS06817.1"/>
    <property type="molecule type" value="Genomic_DNA"/>
</dbReference>
<reference evidence="5" key="1">
    <citation type="journal article" date="2013" name="Ind. Biotechnol.">
        <title>Comparative genomics analysis of Trichoderma reesei strains.</title>
        <authorList>
            <person name="Koike H."/>
            <person name="Aerts A."/>
            <person name="LaButti K."/>
            <person name="Grigoriev I.V."/>
            <person name="Baker S.E."/>
        </authorList>
    </citation>
    <scope>NUCLEOTIDE SEQUENCE [LARGE SCALE GENOMIC DNA]</scope>
    <source>
        <strain evidence="5">ATCC 56765 / BCRC 32924 / NRRL 11460 / Rut C-30</strain>
    </source>
</reference>
<dbReference type="GO" id="GO:0016747">
    <property type="term" value="F:acyltransferase activity, transferring groups other than amino-acyl groups"/>
    <property type="evidence" value="ECO:0007669"/>
    <property type="project" value="InterPro"/>
</dbReference>
<dbReference type="SUPFAM" id="SSF55729">
    <property type="entry name" value="Acyl-CoA N-acyltransferases (Nat)"/>
    <property type="match status" value="1"/>
</dbReference>
<dbReference type="PROSITE" id="PS51186">
    <property type="entry name" value="GNAT"/>
    <property type="match status" value="1"/>
</dbReference>
<sequence length="189" mass="20985">MGSTKEPDFIISSITDASAVEKHLPSLRVLLQHCVNDEPEISSIGFLAPLTDHAATSYWLDLLSSSVIGPGATTSLLIATAPGSDQVVATVQLARMAKETHAYKGEVRKLMVHPDYRRHGLGRRMMDEVERVAREQFGLEMLVLDTSKETPARWFYLRTGWNEWGICPDYAKSSSGVKHDCSFFCKSLV</sequence>
<evidence type="ECO:0000256" key="1">
    <source>
        <dbReference type="ARBA" id="ARBA00022679"/>
    </source>
</evidence>
<feature type="domain" description="N-acetyltransferase" evidence="3">
    <location>
        <begin position="34"/>
        <end position="189"/>
    </location>
</feature>
<organism evidence="4 5">
    <name type="scientific">Hypocrea jecorina (strain ATCC 56765 / BCRC 32924 / NRRL 11460 / Rut C-30)</name>
    <name type="common">Trichoderma reesei</name>
    <dbReference type="NCBI Taxonomy" id="1344414"/>
    <lineage>
        <taxon>Eukaryota</taxon>
        <taxon>Fungi</taxon>
        <taxon>Dikarya</taxon>
        <taxon>Ascomycota</taxon>
        <taxon>Pezizomycotina</taxon>
        <taxon>Sordariomycetes</taxon>
        <taxon>Hypocreomycetidae</taxon>
        <taxon>Hypocreales</taxon>
        <taxon>Hypocreaceae</taxon>
        <taxon>Trichoderma</taxon>
    </lineage>
</organism>
<dbReference type="HOGENOM" id="CLU_077728_1_0_1"/>
<dbReference type="Gene3D" id="3.40.630.30">
    <property type="match status" value="1"/>
</dbReference>
<dbReference type="Pfam" id="PF00583">
    <property type="entry name" value="Acetyltransf_1"/>
    <property type="match status" value="1"/>
</dbReference>
<keyword evidence="2 4" id="KW-0012">Acyltransferase</keyword>
<dbReference type="InterPro" id="IPR000182">
    <property type="entry name" value="GNAT_dom"/>
</dbReference>
<dbReference type="PANTHER" id="PTHR43877:SF2">
    <property type="entry name" value="AMINOALKYLPHOSPHONATE N-ACETYLTRANSFERASE-RELATED"/>
    <property type="match status" value="1"/>
</dbReference>
<evidence type="ECO:0000259" key="3">
    <source>
        <dbReference type="PROSITE" id="PS51186"/>
    </source>
</evidence>
<evidence type="ECO:0000313" key="5">
    <source>
        <dbReference type="Proteomes" id="UP000024376"/>
    </source>
</evidence>
<dbReference type="Proteomes" id="UP000024376">
    <property type="component" value="Unassembled WGS sequence"/>
</dbReference>
<accession>A0A024SLY7</accession>
<evidence type="ECO:0000313" key="4">
    <source>
        <dbReference type="EMBL" id="ETS06817.1"/>
    </source>
</evidence>
<name>A0A024SLY7_HYPJR</name>
<dbReference type="PANTHER" id="PTHR43877">
    <property type="entry name" value="AMINOALKYLPHOSPHONATE N-ACETYLTRANSFERASE-RELATED-RELATED"/>
    <property type="match status" value="1"/>
</dbReference>
<dbReference type="OrthoDB" id="41532at2759"/>
<dbReference type="InterPro" id="IPR050832">
    <property type="entry name" value="Bact_Acetyltransf"/>
</dbReference>
<evidence type="ECO:0000256" key="2">
    <source>
        <dbReference type="ARBA" id="ARBA00023315"/>
    </source>
</evidence>
<gene>
    <name evidence="4" type="ORF">M419DRAFT_126249</name>
</gene>
<dbReference type="InterPro" id="IPR016181">
    <property type="entry name" value="Acyl_CoA_acyltransferase"/>
</dbReference>
<protein>
    <submittedName>
        <fullName evidence="4">Acyl-CoA N-acyltransferase</fullName>
    </submittedName>
</protein>
<dbReference type="CDD" id="cd04301">
    <property type="entry name" value="NAT_SF"/>
    <property type="match status" value="1"/>
</dbReference>
<dbReference type="AlphaFoldDB" id="A0A024SLY7"/>
<keyword evidence="1 4" id="KW-0808">Transferase</keyword>